<keyword evidence="3" id="KW-1185">Reference proteome</keyword>
<reference evidence="2 3" key="1">
    <citation type="submission" date="2024-10" db="EMBL/GenBank/DDBJ databases">
        <title>The Natural Products Discovery Center: Release of the First 8490 Sequenced Strains for Exploring Actinobacteria Biosynthetic Diversity.</title>
        <authorList>
            <person name="Kalkreuter E."/>
            <person name="Kautsar S.A."/>
            <person name="Yang D."/>
            <person name="Bader C.D."/>
            <person name="Teijaro C.N."/>
            <person name="Fluegel L."/>
            <person name="Davis C.M."/>
            <person name="Simpson J.R."/>
            <person name="Lauterbach L."/>
            <person name="Steele A.D."/>
            <person name="Gui C."/>
            <person name="Meng S."/>
            <person name="Li G."/>
            <person name="Viehrig K."/>
            <person name="Ye F."/>
            <person name="Su P."/>
            <person name="Kiefer A.F."/>
            <person name="Nichols A."/>
            <person name="Cepeda A.J."/>
            <person name="Yan W."/>
            <person name="Fan B."/>
            <person name="Jiang Y."/>
            <person name="Adhikari A."/>
            <person name="Zheng C.-J."/>
            <person name="Schuster L."/>
            <person name="Cowan T.M."/>
            <person name="Smanski M.J."/>
            <person name="Chevrette M.G."/>
            <person name="De Carvalho L.P.S."/>
            <person name="Shen B."/>
        </authorList>
    </citation>
    <scope>NUCLEOTIDE SEQUENCE [LARGE SCALE GENOMIC DNA]</scope>
    <source>
        <strain evidence="2 3">NPDC004045</strain>
    </source>
</reference>
<evidence type="ECO:0008006" key="4">
    <source>
        <dbReference type="Google" id="ProtNLM"/>
    </source>
</evidence>
<gene>
    <name evidence="2" type="ORF">ACFYTF_14680</name>
</gene>
<keyword evidence="1" id="KW-0732">Signal</keyword>
<protein>
    <recommendedName>
        <fullName evidence="4">Acid stress chaperone HdeA</fullName>
    </recommendedName>
</protein>
<evidence type="ECO:0000313" key="3">
    <source>
        <dbReference type="Proteomes" id="UP001601444"/>
    </source>
</evidence>
<feature type="signal peptide" evidence="1">
    <location>
        <begin position="1"/>
        <end position="19"/>
    </location>
</feature>
<name>A0ABW6PP12_9NOCA</name>
<dbReference type="Proteomes" id="UP001601444">
    <property type="component" value="Unassembled WGS sequence"/>
</dbReference>
<dbReference type="PROSITE" id="PS51257">
    <property type="entry name" value="PROKAR_LIPOPROTEIN"/>
    <property type="match status" value="1"/>
</dbReference>
<comment type="caution">
    <text evidence="2">The sequence shown here is derived from an EMBL/GenBank/DDBJ whole genome shotgun (WGS) entry which is preliminary data.</text>
</comment>
<evidence type="ECO:0000256" key="1">
    <source>
        <dbReference type="SAM" id="SignalP"/>
    </source>
</evidence>
<organism evidence="2 3">
    <name type="scientific">Nocardia thailandica</name>
    <dbReference type="NCBI Taxonomy" id="257275"/>
    <lineage>
        <taxon>Bacteria</taxon>
        <taxon>Bacillati</taxon>
        <taxon>Actinomycetota</taxon>
        <taxon>Actinomycetes</taxon>
        <taxon>Mycobacteriales</taxon>
        <taxon>Nocardiaceae</taxon>
        <taxon>Nocardia</taxon>
    </lineage>
</organism>
<proteinExistence type="predicted"/>
<feature type="chain" id="PRO_5047306388" description="Acid stress chaperone HdeA" evidence="1">
    <location>
        <begin position="20"/>
        <end position="108"/>
    </location>
</feature>
<dbReference type="EMBL" id="JBIAMX010000007">
    <property type="protein sequence ID" value="MFF0544073.1"/>
    <property type="molecule type" value="Genomic_DNA"/>
</dbReference>
<sequence>MPATLARTGTFALATGALAATLLTGCTEVETLVNRGGDTPCSEYVNQDADTKRITITKALKQKLGTDNEPSGTSVDSMIVQVDLLCATQRNTETPIKNADVAGIFLNK</sequence>
<dbReference type="RefSeq" id="WP_043651824.1">
    <property type="nucleotide sequence ID" value="NZ_JBIAMX010000007.1"/>
</dbReference>
<accession>A0ABW6PP12</accession>
<evidence type="ECO:0000313" key="2">
    <source>
        <dbReference type="EMBL" id="MFF0544073.1"/>
    </source>
</evidence>